<dbReference type="InterPro" id="IPR050490">
    <property type="entry name" value="Bact_solute-bd_prot1"/>
</dbReference>
<dbReference type="Pfam" id="PF01547">
    <property type="entry name" value="SBP_bac_1"/>
    <property type="match status" value="1"/>
</dbReference>
<proteinExistence type="predicted"/>
<protein>
    <submittedName>
        <fullName evidence="3">Sugar ABC transporter substrate-binding protein</fullName>
    </submittedName>
</protein>
<feature type="compositionally biased region" description="Basic and acidic residues" evidence="1">
    <location>
        <begin position="37"/>
        <end position="47"/>
    </location>
</feature>
<dbReference type="PROSITE" id="PS51257">
    <property type="entry name" value="PROKAR_LIPOPROTEIN"/>
    <property type="match status" value="1"/>
</dbReference>
<organism evidence="3 4">
    <name type="scientific">Paenibacillus agricola</name>
    <dbReference type="NCBI Taxonomy" id="2716264"/>
    <lineage>
        <taxon>Bacteria</taxon>
        <taxon>Bacillati</taxon>
        <taxon>Bacillota</taxon>
        <taxon>Bacilli</taxon>
        <taxon>Bacillales</taxon>
        <taxon>Paenibacillaceae</taxon>
        <taxon>Paenibacillus</taxon>
    </lineage>
</organism>
<dbReference type="InterPro" id="IPR006059">
    <property type="entry name" value="SBP"/>
</dbReference>
<feature type="region of interest" description="Disordered" evidence="1">
    <location>
        <begin position="26"/>
        <end position="47"/>
    </location>
</feature>
<evidence type="ECO:0000256" key="1">
    <source>
        <dbReference type="SAM" id="MobiDB-lite"/>
    </source>
</evidence>
<dbReference type="Gene3D" id="3.40.190.10">
    <property type="entry name" value="Periplasmic binding protein-like II"/>
    <property type="match status" value="2"/>
</dbReference>
<evidence type="ECO:0000313" key="4">
    <source>
        <dbReference type="Proteomes" id="UP001165962"/>
    </source>
</evidence>
<evidence type="ECO:0000313" key="3">
    <source>
        <dbReference type="EMBL" id="NHN28975.1"/>
    </source>
</evidence>
<gene>
    <name evidence="3" type="ORF">G9U52_03905</name>
</gene>
<name>A0ABX0J0I8_9BACL</name>
<dbReference type="PANTHER" id="PTHR43649">
    <property type="entry name" value="ARABINOSE-BINDING PROTEIN-RELATED"/>
    <property type="match status" value="1"/>
</dbReference>
<dbReference type="EMBL" id="JAAOIW010000001">
    <property type="protein sequence ID" value="NHN28975.1"/>
    <property type="molecule type" value="Genomic_DNA"/>
</dbReference>
<keyword evidence="4" id="KW-1185">Reference proteome</keyword>
<sequence>MKRKLVTLMSLAVLSGGVLGCSTAQPSNTGAMAPKTEAAKTDAPKTDTAAKADPAAKAKIRVAWWGSQDRNDKTLKTIDLFMKKNPNIEVQSEFIGFDDYMNKVNTQAAGGNLPDVMQIHEGIINEYVSRNLLVDLNPFVTKGTINLKNVDAIYLPDKVDGKLWGINLGTNSATMVYDPALFAKAGVEELKPGYTYDDMANALRAIKAKLGNDFYGITLDNGYDGLKHYVRQSGTMFYSADGKKLGYTDDKVFVDYFTFWQKLMKEGLTPTPEVQSEFKQLENSLLVNGKAAIQPVFSNQIVALSTAAKRPLKMTVYPSLPNGKEGHFLKAAMSFAVTSGSKNQEAAAKLIDFFTNDVEGNDILAAERGIPVSSEIRKSVSAKVPETSKQMFSYIEIAQKYARESDPPSPAGDTEIRTLVSKIQEQINFGKLTPEEGAKQFRKDAESILAKNVKK</sequence>
<dbReference type="SUPFAM" id="SSF53850">
    <property type="entry name" value="Periplasmic binding protein-like II"/>
    <property type="match status" value="1"/>
</dbReference>
<feature type="signal peptide" evidence="2">
    <location>
        <begin position="1"/>
        <end position="20"/>
    </location>
</feature>
<dbReference type="CDD" id="cd13585">
    <property type="entry name" value="PBP2_TMBP_like"/>
    <property type="match status" value="1"/>
</dbReference>
<keyword evidence="2" id="KW-0732">Signal</keyword>
<comment type="caution">
    <text evidence="3">The sequence shown here is derived from an EMBL/GenBank/DDBJ whole genome shotgun (WGS) entry which is preliminary data.</text>
</comment>
<dbReference type="Proteomes" id="UP001165962">
    <property type="component" value="Unassembled WGS sequence"/>
</dbReference>
<evidence type="ECO:0000256" key="2">
    <source>
        <dbReference type="SAM" id="SignalP"/>
    </source>
</evidence>
<feature type="chain" id="PRO_5046953984" evidence="2">
    <location>
        <begin position="21"/>
        <end position="455"/>
    </location>
</feature>
<accession>A0ABX0J0I8</accession>
<dbReference type="PANTHER" id="PTHR43649:SF11">
    <property type="entry name" value="ABC TRANSPORTER SUBSTRATE-BINDING PROTEIN YESO-RELATED"/>
    <property type="match status" value="1"/>
</dbReference>
<dbReference type="RefSeq" id="WP_166146366.1">
    <property type="nucleotide sequence ID" value="NZ_JAAOIW010000001.1"/>
</dbReference>
<reference evidence="3" key="1">
    <citation type="submission" date="2020-03" db="EMBL/GenBank/DDBJ databases">
        <title>Draft sequencing of Paenibacilllus sp. S3N08.</title>
        <authorList>
            <person name="Kim D.-U."/>
        </authorList>
    </citation>
    <scope>NUCLEOTIDE SEQUENCE</scope>
    <source>
        <strain evidence="3">S3N08</strain>
    </source>
</reference>